<dbReference type="GO" id="GO:0006107">
    <property type="term" value="P:oxaloacetate metabolic process"/>
    <property type="evidence" value="ECO:0007669"/>
    <property type="project" value="UniProtKB-UniRule"/>
</dbReference>
<dbReference type="GO" id="GO:0008964">
    <property type="term" value="F:phosphoenolpyruvate carboxylase activity"/>
    <property type="evidence" value="ECO:0007669"/>
    <property type="project" value="UniProtKB-UniRule"/>
</dbReference>
<keyword evidence="3 4" id="KW-0120">Carbon dioxide fixation</keyword>
<dbReference type="Pfam" id="PF14010">
    <property type="entry name" value="PEPcase_2"/>
    <property type="match status" value="1"/>
</dbReference>
<keyword evidence="2 4" id="KW-0456">Lyase</keyword>
<evidence type="ECO:0000256" key="1">
    <source>
        <dbReference type="ARBA" id="ARBA00022842"/>
    </source>
</evidence>
<dbReference type="InterPro" id="IPR007566">
    <property type="entry name" value="PEP_COase_arc-type"/>
</dbReference>
<dbReference type="GO" id="GO:0006099">
    <property type="term" value="P:tricarboxylic acid cycle"/>
    <property type="evidence" value="ECO:0007669"/>
    <property type="project" value="InterPro"/>
</dbReference>
<dbReference type="AlphaFoldDB" id="A0A0N8VL52"/>
<evidence type="ECO:0000313" key="7">
    <source>
        <dbReference type="Proteomes" id="UP000050301"/>
    </source>
</evidence>
<evidence type="ECO:0000256" key="5">
    <source>
        <dbReference type="NCBIfam" id="TIGR02751"/>
    </source>
</evidence>
<dbReference type="Proteomes" id="UP000050301">
    <property type="component" value="Unassembled WGS sequence"/>
</dbReference>
<comment type="cofactor">
    <cofactor evidence="4">
        <name>Mg(2+)</name>
        <dbReference type="ChEBI" id="CHEBI:18420"/>
    </cofactor>
</comment>
<keyword evidence="1 4" id="KW-0460">Magnesium</keyword>
<comment type="subunit">
    <text evidence="4">Homotetramer.</text>
</comment>
<comment type="similarity">
    <text evidence="4">Belongs to the PEPCase type 2 family.</text>
</comment>
<dbReference type="NCBIfam" id="TIGR02751">
    <property type="entry name" value="PEPCase_arch"/>
    <property type="match status" value="1"/>
</dbReference>
<gene>
    <name evidence="4" type="primary">ppcA</name>
    <name evidence="6" type="ORF">AOG55_00485</name>
</gene>
<comment type="function">
    <text evidence="4">Catalyzes the irreversible beta-carboxylation of phosphoenolpyruvate (PEP) to form oxaloacetate (OAA), a four-carbon dicarboxylic acid source for the tricarboxylic acid cycle.</text>
</comment>
<dbReference type="InParanoid" id="A0A0N8VL52"/>
<evidence type="ECO:0000313" key="6">
    <source>
        <dbReference type="EMBL" id="KQB35556.1"/>
    </source>
</evidence>
<keyword evidence="6" id="KW-0670">Pyruvate</keyword>
<dbReference type="PIRSF" id="PIRSF006677">
    <property type="entry name" value="UCP006677"/>
    <property type="match status" value="1"/>
</dbReference>
<comment type="caution">
    <text evidence="6">The sequence shown here is derived from an EMBL/GenBank/DDBJ whole genome shotgun (WGS) entry which is preliminary data.</text>
</comment>
<evidence type="ECO:0000256" key="3">
    <source>
        <dbReference type="ARBA" id="ARBA00023300"/>
    </source>
</evidence>
<dbReference type="GO" id="GO:0000287">
    <property type="term" value="F:magnesium ion binding"/>
    <property type="evidence" value="ECO:0007669"/>
    <property type="project" value="UniProtKB-UniRule"/>
</dbReference>
<comment type="catalytic activity">
    <reaction evidence="4">
        <text>oxaloacetate + phosphate = phosphoenolpyruvate + hydrogencarbonate</text>
        <dbReference type="Rhea" id="RHEA:28370"/>
        <dbReference type="ChEBI" id="CHEBI:16452"/>
        <dbReference type="ChEBI" id="CHEBI:17544"/>
        <dbReference type="ChEBI" id="CHEBI:43474"/>
        <dbReference type="ChEBI" id="CHEBI:58702"/>
        <dbReference type="EC" id="4.1.1.31"/>
    </reaction>
</comment>
<sequence>MIPKTMSTQHPDNARMPEWSHDKAIIKNEDEIEEAYIAYKKMGIQEVMWDAEGKDVDTHVVRKIISKDNKFFSENILGRDIFLTYRVPNPRIEGIERKILTETLSSIPLNYDVGNRVYMNKTPPIFEVIIPFTTDYTDLLGVLKYYEKAIVGQQDIKLYDDVYARDVTGEVYPKKINVIPLIEDMDSILNIDSIINGYYRAAGPDHMRVFIARSDPAMNYGMLPATLLAKFAAIRLRELSNKLNINIYPMLGAGSSPFRGNLGPDNTVNALEEYDSYYTYTVQSAFKFDYDINTVKKAVSQINLHDPDYRKLPDNVDLNIFKSILDKYKKRFQREIEAIARPINDITLYLPKRRARKLHIGLFGYSRSTGKAVLPRAISFVAALYSMGIPPEILGIASLNEMTEPEYELIHKLYLNLNFDLKMSARYFNYDSLKLLKEIWNIDDEIINMIRSDMRYVENNIGVPTDNSYGIRKHLMYSSLTMLAFKDGKFDEMRDYIYEMGLIRKFLG</sequence>
<dbReference type="EMBL" id="LKBH01000124">
    <property type="protein sequence ID" value="KQB35556.1"/>
    <property type="molecule type" value="Genomic_DNA"/>
</dbReference>
<dbReference type="GO" id="GO:0015977">
    <property type="term" value="P:carbon fixation"/>
    <property type="evidence" value="ECO:0007669"/>
    <property type="project" value="UniProtKB-UniRule"/>
</dbReference>
<proteinExistence type="inferred from homology"/>
<dbReference type="FunCoup" id="A0A0N8VL52">
    <property type="interactions" value="68"/>
</dbReference>
<dbReference type="InterPro" id="IPR015813">
    <property type="entry name" value="Pyrv/PenolPyrv_kinase-like_dom"/>
</dbReference>
<name>A0A0N8VL52_9ARCH</name>
<evidence type="ECO:0000256" key="4">
    <source>
        <dbReference type="HAMAP-Rule" id="MF_01904"/>
    </source>
</evidence>
<dbReference type="SUPFAM" id="SSF51621">
    <property type="entry name" value="Phosphoenolpyruvate/pyruvate domain"/>
    <property type="match status" value="1"/>
</dbReference>
<protein>
    <recommendedName>
        <fullName evidence="4 5">Phosphoenolpyruvate carboxylase</fullName>
        <shortName evidence="4">PEPC</shortName>
        <shortName evidence="4">PEPCase</shortName>
        <ecNumber evidence="4 5">4.1.1.31</ecNumber>
    </recommendedName>
</protein>
<organism evidence="6 7">
    <name type="scientific">Acidiplasma cupricumulans</name>
    <dbReference type="NCBI Taxonomy" id="312540"/>
    <lineage>
        <taxon>Archaea</taxon>
        <taxon>Methanobacteriati</taxon>
        <taxon>Thermoplasmatota</taxon>
        <taxon>Thermoplasmata</taxon>
        <taxon>Thermoplasmatales</taxon>
        <taxon>Ferroplasmaceae</taxon>
        <taxon>Acidiplasma</taxon>
    </lineage>
</organism>
<reference evidence="6 7" key="1">
    <citation type="submission" date="2015-09" db="EMBL/GenBank/DDBJ databases">
        <title>Heavy metals and arsenic resistance mechanisms in polyextremophilic archaea of the family Ferroplasmaceae.</title>
        <authorList>
            <person name="Bulaev A.G."/>
            <person name="Kanygina A.V."/>
        </authorList>
    </citation>
    <scope>NUCLEOTIDE SEQUENCE [LARGE SCALE GENOMIC DNA]</scope>
    <source>
        <strain evidence="6 7">BH2</strain>
    </source>
</reference>
<dbReference type="HAMAP" id="MF_01904">
    <property type="entry name" value="PEPcase_type2"/>
    <property type="match status" value="1"/>
</dbReference>
<accession>A0A0N8VL52</accession>
<keyword evidence="7" id="KW-1185">Reference proteome</keyword>
<evidence type="ECO:0000256" key="2">
    <source>
        <dbReference type="ARBA" id="ARBA00023239"/>
    </source>
</evidence>
<dbReference type="RefSeq" id="WP_055040910.1">
    <property type="nucleotide sequence ID" value="NZ_LKBH01000124.1"/>
</dbReference>
<dbReference type="EC" id="4.1.1.31" evidence="4 5"/>